<sequence length="88" mass="9559">MVFSCPANLASHKRWHGPRAQKGASTSPQSTTRESSTTPSETSSSKIESIFSAPAIQLFSENFLSLQKSVSPPTKDDTEIEIKAEAEF</sequence>
<name>A0AC34F1G1_9BILA</name>
<organism evidence="1 2">
    <name type="scientific">Panagrolaimus sp. ES5</name>
    <dbReference type="NCBI Taxonomy" id="591445"/>
    <lineage>
        <taxon>Eukaryota</taxon>
        <taxon>Metazoa</taxon>
        <taxon>Ecdysozoa</taxon>
        <taxon>Nematoda</taxon>
        <taxon>Chromadorea</taxon>
        <taxon>Rhabditida</taxon>
        <taxon>Tylenchina</taxon>
        <taxon>Panagrolaimomorpha</taxon>
        <taxon>Panagrolaimoidea</taxon>
        <taxon>Panagrolaimidae</taxon>
        <taxon>Panagrolaimus</taxon>
    </lineage>
</organism>
<evidence type="ECO:0000313" key="1">
    <source>
        <dbReference type="Proteomes" id="UP000887579"/>
    </source>
</evidence>
<dbReference type="Proteomes" id="UP000887579">
    <property type="component" value="Unplaced"/>
</dbReference>
<proteinExistence type="predicted"/>
<accession>A0AC34F1G1</accession>
<protein>
    <submittedName>
        <fullName evidence="2">C2H2-type domain-containing protein</fullName>
    </submittedName>
</protein>
<dbReference type="WBParaSite" id="ES5_v2.g1084.t1">
    <property type="protein sequence ID" value="ES5_v2.g1084.t1"/>
    <property type="gene ID" value="ES5_v2.g1084"/>
</dbReference>
<evidence type="ECO:0000313" key="2">
    <source>
        <dbReference type="WBParaSite" id="ES5_v2.g1084.t1"/>
    </source>
</evidence>
<reference evidence="2" key="1">
    <citation type="submission" date="2022-11" db="UniProtKB">
        <authorList>
            <consortium name="WormBaseParasite"/>
        </authorList>
    </citation>
    <scope>IDENTIFICATION</scope>
</reference>